<evidence type="ECO:0000313" key="3">
    <source>
        <dbReference type="EMBL" id="KAF2830840.1"/>
    </source>
</evidence>
<sequence length="329" mass="37067">MLASWSLSAIIAGLLLAALVEAEVKPSINTTAEYSTECKTCPRSLCSNARVYERDDALSVSCWTRGTKIMGDNTWLKTDSGCYITQYDVLEYEGDYITDLAYCGRDSEEQNLTIEDAETKYKTECSICPTVSCDTVAYLAENTELELTCWTPDGLLIIDDPIWLKTTNNCYVAQKNLYSKPDITYLEPCGPIPHLEIAVHNNENGTSEVNKRDASESDVEERDTIAEPVPELADRGLMYLVNVTVGEEYAHCRKCPSLSCQTEKIYEFNQELWLQCLALGKNGTEVIESDYWSQTTDFCYVHGTDLWESLSGDFYRFPRCELFPIDGSK</sequence>
<accession>A0A6A7ABZ9</accession>
<dbReference type="EMBL" id="MU006219">
    <property type="protein sequence ID" value="KAF2830840.1"/>
    <property type="molecule type" value="Genomic_DNA"/>
</dbReference>
<name>A0A6A7ABZ9_9PLEO</name>
<keyword evidence="2" id="KW-0732">Signal</keyword>
<dbReference type="Proteomes" id="UP000799424">
    <property type="component" value="Unassembled WGS sequence"/>
</dbReference>
<reference evidence="3" key="1">
    <citation type="journal article" date="2020" name="Stud. Mycol.">
        <title>101 Dothideomycetes genomes: a test case for predicting lifestyles and emergence of pathogens.</title>
        <authorList>
            <person name="Haridas S."/>
            <person name="Albert R."/>
            <person name="Binder M."/>
            <person name="Bloem J."/>
            <person name="Labutti K."/>
            <person name="Salamov A."/>
            <person name="Andreopoulos B."/>
            <person name="Baker S."/>
            <person name="Barry K."/>
            <person name="Bills G."/>
            <person name="Bluhm B."/>
            <person name="Cannon C."/>
            <person name="Castanera R."/>
            <person name="Culley D."/>
            <person name="Daum C."/>
            <person name="Ezra D."/>
            <person name="Gonzalez J."/>
            <person name="Henrissat B."/>
            <person name="Kuo A."/>
            <person name="Liang C."/>
            <person name="Lipzen A."/>
            <person name="Lutzoni F."/>
            <person name="Magnuson J."/>
            <person name="Mondo S."/>
            <person name="Nolan M."/>
            <person name="Ohm R."/>
            <person name="Pangilinan J."/>
            <person name="Park H.-J."/>
            <person name="Ramirez L."/>
            <person name="Alfaro M."/>
            <person name="Sun H."/>
            <person name="Tritt A."/>
            <person name="Yoshinaga Y."/>
            <person name="Zwiers L.-H."/>
            <person name="Turgeon B."/>
            <person name="Goodwin S."/>
            <person name="Spatafora J."/>
            <person name="Crous P."/>
            <person name="Grigoriev I."/>
        </authorList>
    </citation>
    <scope>NUCLEOTIDE SEQUENCE</scope>
    <source>
        <strain evidence="3">CBS 113818</strain>
    </source>
</reference>
<evidence type="ECO:0000313" key="4">
    <source>
        <dbReference type="Proteomes" id="UP000799424"/>
    </source>
</evidence>
<dbReference type="AlphaFoldDB" id="A0A6A7ABZ9"/>
<feature type="signal peptide" evidence="2">
    <location>
        <begin position="1"/>
        <end position="22"/>
    </location>
</feature>
<gene>
    <name evidence="3" type="ORF">CC86DRAFT_402844</name>
</gene>
<evidence type="ECO:0008006" key="5">
    <source>
        <dbReference type="Google" id="ProtNLM"/>
    </source>
</evidence>
<dbReference type="OrthoDB" id="5358886at2759"/>
<organism evidence="3 4">
    <name type="scientific">Ophiobolus disseminans</name>
    <dbReference type="NCBI Taxonomy" id="1469910"/>
    <lineage>
        <taxon>Eukaryota</taxon>
        <taxon>Fungi</taxon>
        <taxon>Dikarya</taxon>
        <taxon>Ascomycota</taxon>
        <taxon>Pezizomycotina</taxon>
        <taxon>Dothideomycetes</taxon>
        <taxon>Pleosporomycetidae</taxon>
        <taxon>Pleosporales</taxon>
        <taxon>Pleosporineae</taxon>
        <taxon>Phaeosphaeriaceae</taxon>
        <taxon>Ophiobolus</taxon>
    </lineage>
</organism>
<feature type="chain" id="PRO_5025410902" description="Cyanovirin-N domain-containing protein" evidence="2">
    <location>
        <begin position="23"/>
        <end position="329"/>
    </location>
</feature>
<feature type="region of interest" description="Disordered" evidence="1">
    <location>
        <begin position="203"/>
        <end position="223"/>
    </location>
</feature>
<evidence type="ECO:0000256" key="2">
    <source>
        <dbReference type="SAM" id="SignalP"/>
    </source>
</evidence>
<proteinExistence type="predicted"/>
<protein>
    <recommendedName>
        <fullName evidence="5">Cyanovirin-N domain-containing protein</fullName>
    </recommendedName>
</protein>
<keyword evidence="4" id="KW-1185">Reference proteome</keyword>
<evidence type="ECO:0000256" key="1">
    <source>
        <dbReference type="SAM" id="MobiDB-lite"/>
    </source>
</evidence>